<dbReference type="SUPFAM" id="SSF46565">
    <property type="entry name" value="Chaperone J-domain"/>
    <property type="match status" value="1"/>
</dbReference>
<dbReference type="CDD" id="cd06257">
    <property type="entry name" value="DnaJ"/>
    <property type="match status" value="1"/>
</dbReference>
<evidence type="ECO:0000259" key="1">
    <source>
        <dbReference type="PROSITE" id="PS50076"/>
    </source>
</evidence>
<keyword evidence="3" id="KW-1185">Reference proteome</keyword>
<feature type="domain" description="J" evidence="1">
    <location>
        <begin position="54"/>
        <end position="123"/>
    </location>
</feature>
<dbReference type="AlphaFoldDB" id="A0AAD2DN77"/>
<dbReference type="InterPro" id="IPR052276">
    <property type="entry name" value="Diphthamide-biosynth_chaperone"/>
</dbReference>
<sequence>MAFTSISLSKQIIGPKFSGNKPPSPPGHVNSRHQLRLSVTGERSCNGPEPQMTSLYEVLGIRMCASYQEIKIAYRNLARILHPDVASNGRENHKSTADEFMRVQIAYSTLSHPEKRARYDRTLLRRRFPVDLQHCVLPGSGLSGYTRRRRTWETDQCW</sequence>
<dbReference type="Proteomes" id="UP000834106">
    <property type="component" value="Chromosome 3"/>
</dbReference>
<reference evidence="2" key="1">
    <citation type="submission" date="2023-05" db="EMBL/GenBank/DDBJ databases">
        <authorList>
            <person name="Huff M."/>
        </authorList>
    </citation>
    <scope>NUCLEOTIDE SEQUENCE</scope>
</reference>
<proteinExistence type="predicted"/>
<protein>
    <recommendedName>
        <fullName evidence="1">J domain-containing protein</fullName>
    </recommendedName>
</protein>
<name>A0AAD2DN77_9LAMI</name>
<gene>
    <name evidence="2" type="ORF">FPE_LOCUS5420</name>
</gene>
<dbReference type="Gene3D" id="1.10.287.110">
    <property type="entry name" value="DnaJ domain"/>
    <property type="match status" value="1"/>
</dbReference>
<dbReference type="PANTHER" id="PTHR44240">
    <property type="entry name" value="DNAJ DOMAIN (PROKARYOTIC HEAT SHOCK PROTEIN)-RELATED"/>
    <property type="match status" value="1"/>
</dbReference>
<dbReference type="PANTHER" id="PTHR44240:SF33">
    <property type="entry name" value="OS03G0244950 PROTEIN"/>
    <property type="match status" value="1"/>
</dbReference>
<dbReference type="InterPro" id="IPR001623">
    <property type="entry name" value="DnaJ_domain"/>
</dbReference>
<accession>A0AAD2DN77</accession>
<dbReference type="PROSITE" id="PS50076">
    <property type="entry name" value="DNAJ_2"/>
    <property type="match status" value="1"/>
</dbReference>
<dbReference type="Pfam" id="PF00226">
    <property type="entry name" value="DnaJ"/>
    <property type="match status" value="1"/>
</dbReference>
<evidence type="ECO:0000313" key="3">
    <source>
        <dbReference type="Proteomes" id="UP000834106"/>
    </source>
</evidence>
<organism evidence="2 3">
    <name type="scientific">Fraxinus pennsylvanica</name>
    <dbReference type="NCBI Taxonomy" id="56036"/>
    <lineage>
        <taxon>Eukaryota</taxon>
        <taxon>Viridiplantae</taxon>
        <taxon>Streptophyta</taxon>
        <taxon>Embryophyta</taxon>
        <taxon>Tracheophyta</taxon>
        <taxon>Spermatophyta</taxon>
        <taxon>Magnoliopsida</taxon>
        <taxon>eudicotyledons</taxon>
        <taxon>Gunneridae</taxon>
        <taxon>Pentapetalae</taxon>
        <taxon>asterids</taxon>
        <taxon>lamiids</taxon>
        <taxon>Lamiales</taxon>
        <taxon>Oleaceae</taxon>
        <taxon>Oleeae</taxon>
        <taxon>Fraxinus</taxon>
    </lineage>
</organism>
<evidence type="ECO:0000313" key="2">
    <source>
        <dbReference type="EMBL" id="CAI9757990.1"/>
    </source>
</evidence>
<dbReference type="EMBL" id="OU503038">
    <property type="protein sequence ID" value="CAI9757990.1"/>
    <property type="molecule type" value="Genomic_DNA"/>
</dbReference>
<dbReference type="SMART" id="SM00271">
    <property type="entry name" value="DnaJ"/>
    <property type="match status" value="1"/>
</dbReference>
<dbReference type="InterPro" id="IPR036869">
    <property type="entry name" value="J_dom_sf"/>
</dbReference>
<dbReference type="PRINTS" id="PR00625">
    <property type="entry name" value="JDOMAIN"/>
</dbReference>